<evidence type="ECO:0000256" key="7">
    <source>
        <dbReference type="ARBA" id="ARBA00022842"/>
    </source>
</evidence>
<evidence type="ECO:0000313" key="14">
    <source>
        <dbReference type="Proteomes" id="UP000295008"/>
    </source>
</evidence>
<dbReference type="GO" id="GO:0003924">
    <property type="term" value="F:GTPase activity"/>
    <property type="evidence" value="ECO:0007669"/>
    <property type="project" value="UniProtKB-UniRule"/>
</dbReference>
<evidence type="ECO:0000256" key="5">
    <source>
        <dbReference type="ARBA" id="ARBA00022741"/>
    </source>
</evidence>
<feature type="binding site" evidence="9">
    <location>
        <position position="193"/>
    </location>
    <ligand>
        <name>Mg(2+)</name>
        <dbReference type="ChEBI" id="CHEBI:18420"/>
    </ligand>
</feature>
<dbReference type="InterPro" id="IPR027417">
    <property type="entry name" value="P-loop_NTPase"/>
</dbReference>
<evidence type="ECO:0000256" key="9">
    <source>
        <dbReference type="HAMAP-Rule" id="MF_01454"/>
    </source>
</evidence>
<dbReference type="RefSeq" id="WP_341540166.1">
    <property type="nucleotide sequence ID" value="NZ_SLUN01000022.1"/>
</dbReference>
<dbReference type="NCBIfam" id="NF008955">
    <property type="entry name" value="PRK12297.1"/>
    <property type="match status" value="1"/>
</dbReference>
<dbReference type="FunFam" id="2.70.210.12:FF:000001">
    <property type="entry name" value="GTPase Obg"/>
    <property type="match status" value="1"/>
</dbReference>
<reference evidence="13 14" key="1">
    <citation type="submission" date="2019-03" db="EMBL/GenBank/DDBJ databases">
        <title>Genomic Encyclopedia of Type Strains, Phase IV (KMG-IV): sequencing the most valuable type-strain genomes for metagenomic binning, comparative biology and taxonomic classification.</title>
        <authorList>
            <person name="Goeker M."/>
        </authorList>
    </citation>
    <scope>NUCLEOTIDE SEQUENCE [LARGE SCALE GENOMIC DNA]</scope>
    <source>
        <strain evidence="13 14">LX-B</strain>
    </source>
</reference>
<keyword evidence="7 9" id="KW-0460">Magnesium</keyword>
<dbReference type="NCBIfam" id="NF008956">
    <property type="entry name" value="PRK12299.1"/>
    <property type="match status" value="1"/>
</dbReference>
<evidence type="ECO:0000259" key="12">
    <source>
        <dbReference type="PROSITE" id="PS51883"/>
    </source>
</evidence>
<name>A0A4R1RBN4_HYDET</name>
<keyword evidence="5 9" id="KW-0547">Nucleotide-binding</keyword>
<feature type="domain" description="OBG-type G" evidence="10">
    <location>
        <begin position="160"/>
        <end position="328"/>
    </location>
</feature>
<dbReference type="SUPFAM" id="SSF102741">
    <property type="entry name" value="Obg GTP-binding protein C-terminal domain"/>
    <property type="match status" value="1"/>
</dbReference>
<dbReference type="Pfam" id="PF09269">
    <property type="entry name" value="DUF1967"/>
    <property type="match status" value="1"/>
</dbReference>
<dbReference type="Pfam" id="PF01018">
    <property type="entry name" value="GTP1_OBG"/>
    <property type="match status" value="1"/>
</dbReference>
<dbReference type="PROSITE" id="PS00905">
    <property type="entry name" value="GTP1_OBG"/>
    <property type="match status" value="1"/>
</dbReference>
<comment type="caution">
    <text evidence="13">The sequence shown here is derived from an EMBL/GenBank/DDBJ whole genome shotgun (WGS) entry which is preliminary data.</text>
</comment>
<organism evidence="13 14">
    <name type="scientific">Hydrogenispora ethanolica</name>
    <dbReference type="NCBI Taxonomy" id="1082276"/>
    <lineage>
        <taxon>Bacteria</taxon>
        <taxon>Bacillati</taxon>
        <taxon>Bacillota</taxon>
        <taxon>Hydrogenispora</taxon>
    </lineage>
</organism>
<feature type="binding site" evidence="9">
    <location>
        <begin position="166"/>
        <end position="173"/>
    </location>
    <ligand>
        <name>GTP</name>
        <dbReference type="ChEBI" id="CHEBI:37565"/>
    </ligand>
</feature>
<dbReference type="Gene3D" id="3.40.50.300">
    <property type="entry name" value="P-loop containing nucleotide triphosphate hydrolases"/>
    <property type="match status" value="1"/>
</dbReference>
<comment type="subunit">
    <text evidence="9">Monomer.</text>
</comment>
<sequence>MLFLDYAKIFLKSGQGGSGAVSFRREKYVSRGGPDGGDGGRGGHIIFVVDSNLSTLSDFRYQHHFKAGNGGNGEAVNRFGKDGEDLRIPVPVGTIIRDAESKALIADLTTPGAEFVILRGGRGGRGNSHFATPTRQTPRFSEKGELGSELWVELELKLIADVGLIGFPNAGKSTLISKISAARPKIADYPFTTLTPNLGVVDYKGRSFVAVDIPGLIEGAHQGVGLGHQFLRHVERTRLLIQLVDLSGFSGRDPYQDYLQINQELELYNPDLAHRPQLVVANKMDLPEARANFEEFQAKLAPVPVYSLSGATGAGIDELLNMIIQKLDELPKAAAVPLPEPLTPLQPAGETSEIQVLRDGSVYIVENAALTKRIARFDLENDESVRSMQKLLKRWGVEEALVNAGVKEGDLVRIGDFEFTYSGED</sequence>
<evidence type="ECO:0000259" key="10">
    <source>
        <dbReference type="PROSITE" id="PS51710"/>
    </source>
</evidence>
<dbReference type="EC" id="3.6.5.-" evidence="9"/>
<dbReference type="PROSITE" id="PS51883">
    <property type="entry name" value="OBG"/>
    <property type="match status" value="1"/>
</dbReference>
<dbReference type="SUPFAM" id="SSF52540">
    <property type="entry name" value="P-loop containing nucleoside triphosphate hydrolases"/>
    <property type="match status" value="1"/>
</dbReference>
<feature type="binding site" evidence="9">
    <location>
        <position position="173"/>
    </location>
    <ligand>
        <name>Mg(2+)</name>
        <dbReference type="ChEBI" id="CHEBI:18420"/>
    </ligand>
</feature>
<dbReference type="EMBL" id="SLUN01000022">
    <property type="protein sequence ID" value="TCL63040.1"/>
    <property type="molecule type" value="Genomic_DNA"/>
</dbReference>
<evidence type="ECO:0000256" key="3">
    <source>
        <dbReference type="ARBA" id="ARBA00022490"/>
    </source>
</evidence>
<dbReference type="CDD" id="cd01898">
    <property type="entry name" value="Obg"/>
    <property type="match status" value="1"/>
</dbReference>
<evidence type="ECO:0000256" key="4">
    <source>
        <dbReference type="ARBA" id="ARBA00022723"/>
    </source>
</evidence>
<accession>A0A4R1RBN4</accession>
<keyword evidence="6 9" id="KW-0378">Hydrolase</keyword>
<dbReference type="NCBIfam" id="TIGR03595">
    <property type="entry name" value="Obg_CgtA_exten"/>
    <property type="match status" value="1"/>
</dbReference>
<feature type="domain" description="OCT" evidence="11">
    <location>
        <begin position="344"/>
        <end position="423"/>
    </location>
</feature>
<evidence type="ECO:0000256" key="1">
    <source>
        <dbReference type="ARBA" id="ARBA00001946"/>
    </source>
</evidence>
<comment type="cofactor">
    <cofactor evidence="1 9">
        <name>Mg(2+)</name>
        <dbReference type="ChEBI" id="CHEBI:18420"/>
    </cofactor>
</comment>
<evidence type="ECO:0000256" key="2">
    <source>
        <dbReference type="ARBA" id="ARBA00007699"/>
    </source>
</evidence>
<keyword evidence="14" id="KW-1185">Reference proteome</keyword>
<protein>
    <recommendedName>
        <fullName evidence="9">GTPase Obg</fullName>
        <ecNumber evidence="9">3.6.5.-</ecNumber>
    </recommendedName>
    <alternativeName>
        <fullName evidence="9">GTP-binding protein Obg</fullName>
    </alternativeName>
</protein>
<dbReference type="PROSITE" id="PS51710">
    <property type="entry name" value="G_OBG"/>
    <property type="match status" value="1"/>
</dbReference>
<dbReference type="InterPro" id="IPR006074">
    <property type="entry name" value="GTP1-OBG_CS"/>
</dbReference>
<dbReference type="InterPro" id="IPR006073">
    <property type="entry name" value="GTP-bd"/>
</dbReference>
<dbReference type="Gene3D" id="2.70.210.12">
    <property type="entry name" value="GTP1/OBG domain"/>
    <property type="match status" value="1"/>
</dbReference>
<feature type="domain" description="Obg" evidence="12">
    <location>
        <begin position="1"/>
        <end position="159"/>
    </location>
</feature>
<dbReference type="GO" id="GO:0005737">
    <property type="term" value="C:cytoplasm"/>
    <property type="evidence" value="ECO:0007669"/>
    <property type="project" value="UniProtKB-SubCell"/>
</dbReference>
<dbReference type="SUPFAM" id="SSF82051">
    <property type="entry name" value="Obg GTP-binding protein N-terminal domain"/>
    <property type="match status" value="1"/>
</dbReference>
<dbReference type="GO" id="GO:0000287">
    <property type="term" value="F:magnesium ion binding"/>
    <property type="evidence" value="ECO:0007669"/>
    <property type="project" value="InterPro"/>
</dbReference>
<feature type="binding site" evidence="9">
    <location>
        <begin position="191"/>
        <end position="195"/>
    </location>
    <ligand>
        <name>GTP</name>
        <dbReference type="ChEBI" id="CHEBI:37565"/>
    </ligand>
</feature>
<dbReference type="NCBIfam" id="NF008954">
    <property type="entry name" value="PRK12296.1"/>
    <property type="match status" value="1"/>
</dbReference>
<dbReference type="InterPro" id="IPR045086">
    <property type="entry name" value="OBG_GTPase"/>
</dbReference>
<dbReference type="PANTHER" id="PTHR11702:SF31">
    <property type="entry name" value="MITOCHONDRIAL RIBOSOME-ASSOCIATED GTPASE 2"/>
    <property type="match status" value="1"/>
</dbReference>
<dbReference type="PRINTS" id="PR00326">
    <property type="entry name" value="GTP1OBG"/>
</dbReference>
<dbReference type="GO" id="GO:0042254">
    <property type="term" value="P:ribosome biogenesis"/>
    <property type="evidence" value="ECO:0007669"/>
    <property type="project" value="UniProtKB-UniRule"/>
</dbReference>
<evidence type="ECO:0000256" key="6">
    <source>
        <dbReference type="ARBA" id="ARBA00022801"/>
    </source>
</evidence>
<dbReference type="InterPro" id="IPR005225">
    <property type="entry name" value="Small_GTP-bd"/>
</dbReference>
<dbReference type="Gene3D" id="3.30.300.350">
    <property type="entry name" value="GTP-binding protein OBG, C-terminal domain"/>
    <property type="match status" value="1"/>
</dbReference>
<dbReference type="InterPro" id="IPR015349">
    <property type="entry name" value="OCT_dom"/>
</dbReference>
<dbReference type="Pfam" id="PF01926">
    <property type="entry name" value="MMR_HSR1"/>
    <property type="match status" value="1"/>
</dbReference>
<dbReference type="GO" id="GO:0005525">
    <property type="term" value="F:GTP binding"/>
    <property type="evidence" value="ECO:0007669"/>
    <property type="project" value="UniProtKB-UniRule"/>
</dbReference>
<dbReference type="InterPro" id="IPR031167">
    <property type="entry name" value="G_OBG"/>
</dbReference>
<gene>
    <name evidence="9" type="primary">obg</name>
    <name evidence="13" type="ORF">EDC14_102296</name>
</gene>
<keyword evidence="3 9" id="KW-0963">Cytoplasm</keyword>
<dbReference type="InterPro" id="IPR036346">
    <property type="entry name" value="GTP-bd_prot_GTP1/OBG_C_sf"/>
</dbReference>
<comment type="function">
    <text evidence="9">An essential GTPase which binds GTP, GDP and possibly (p)ppGpp with moderate affinity, with high nucleotide exchange rates and a fairly low GTP hydrolysis rate. Plays a role in control of the cell cycle, stress response, ribosome biogenesis and in those bacteria that undergo differentiation, in morphogenesis control.</text>
</comment>
<keyword evidence="4 9" id="KW-0479">Metal-binding</keyword>
<comment type="similarity">
    <text evidence="2 9">Belongs to the TRAFAC class OBG-HflX-like GTPase superfamily. OBG GTPase family.</text>
</comment>
<dbReference type="NCBIfam" id="TIGR02729">
    <property type="entry name" value="Obg_CgtA"/>
    <property type="match status" value="1"/>
</dbReference>
<comment type="subcellular location">
    <subcellularLocation>
        <location evidence="9">Cytoplasm</location>
    </subcellularLocation>
</comment>
<dbReference type="PROSITE" id="PS51881">
    <property type="entry name" value="OCT"/>
    <property type="match status" value="1"/>
</dbReference>
<evidence type="ECO:0000256" key="8">
    <source>
        <dbReference type="ARBA" id="ARBA00023134"/>
    </source>
</evidence>
<evidence type="ECO:0000313" key="13">
    <source>
        <dbReference type="EMBL" id="TCL63040.1"/>
    </source>
</evidence>
<dbReference type="InterPro" id="IPR036726">
    <property type="entry name" value="GTP1_OBG_dom_sf"/>
</dbReference>
<feature type="binding site" evidence="9">
    <location>
        <begin position="282"/>
        <end position="285"/>
    </location>
    <ligand>
        <name>GTP</name>
        <dbReference type="ChEBI" id="CHEBI:37565"/>
    </ligand>
</feature>
<dbReference type="HAMAP" id="MF_01454">
    <property type="entry name" value="GTPase_Obg"/>
    <property type="match status" value="1"/>
</dbReference>
<dbReference type="PANTHER" id="PTHR11702">
    <property type="entry name" value="DEVELOPMENTALLY REGULATED GTP-BINDING PROTEIN-RELATED"/>
    <property type="match status" value="1"/>
</dbReference>
<feature type="binding site" evidence="9">
    <location>
        <begin position="309"/>
        <end position="311"/>
    </location>
    <ligand>
        <name>GTP</name>
        <dbReference type="ChEBI" id="CHEBI:37565"/>
    </ligand>
</feature>
<proteinExistence type="inferred from homology"/>
<dbReference type="InterPro" id="IPR006169">
    <property type="entry name" value="GTP1_OBG_dom"/>
</dbReference>
<dbReference type="NCBIfam" id="TIGR00231">
    <property type="entry name" value="small_GTP"/>
    <property type="match status" value="1"/>
</dbReference>
<dbReference type="Proteomes" id="UP000295008">
    <property type="component" value="Unassembled WGS sequence"/>
</dbReference>
<evidence type="ECO:0000259" key="11">
    <source>
        <dbReference type="PROSITE" id="PS51881"/>
    </source>
</evidence>
<feature type="binding site" evidence="9">
    <location>
        <begin position="212"/>
        <end position="215"/>
    </location>
    <ligand>
        <name>GTP</name>
        <dbReference type="ChEBI" id="CHEBI:37565"/>
    </ligand>
</feature>
<keyword evidence="8 9" id="KW-0342">GTP-binding</keyword>
<dbReference type="AlphaFoldDB" id="A0A4R1RBN4"/>
<dbReference type="InterPro" id="IPR014100">
    <property type="entry name" value="GTP-bd_Obg/CgtA"/>
</dbReference>